<dbReference type="PANTHER" id="PTHR34069:SF2">
    <property type="entry name" value="BETA-KETOACYL-[ACYL-CARRIER-PROTEIN] SYNTHASE III"/>
    <property type="match status" value="1"/>
</dbReference>
<evidence type="ECO:0000259" key="4">
    <source>
        <dbReference type="Pfam" id="PF08545"/>
    </source>
</evidence>
<organism evidence="5 6">
    <name type="scientific">Arcticibacter tournemirensis</name>
    <dbReference type="NCBI Taxonomy" id="699437"/>
    <lineage>
        <taxon>Bacteria</taxon>
        <taxon>Pseudomonadati</taxon>
        <taxon>Bacteroidota</taxon>
        <taxon>Sphingobacteriia</taxon>
        <taxon>Sphingobacteriales</taxon>
        <taxon>Sphingobacteriaceae</taxon>
        <taxon>Arcticibacter</taxon>
    </lineage>
</organism>
<name>A0A4Q0M3C4_9SPHI</name>
<dbReference type="Proteomes" id="UP000290848">
    <property type="component" value="Unassembled WGS sequence"/>
</dbReference>
<keyword evidence="2" id="KW-0012">Acyltransferase</keyword>
<dbReference type="Pfam" id="PF08545">
    <property type="entry name" value="ACP_syn_III"/>
    <property type="match status" value="1"/>
</dbReference>
<dbReference type="Pfam" id="PF08541">
    <property type="entry name" value="ACP_syn_III_C"/>
    <property type="match status" value="1"/>
</dbReference>
<dbReference type="GO" id="GO:0006633">
    <property type="term" value="P:fatty acid biosynthetic process"/>
    <property type="evidence" value="ECO:0007669"/>
    <property type="project" value="InterPro"/>
</dbReference>
<reference evidence="5 6" key="1">
    <citation type="submission" date="2018-12" db="EMBL/GenBank/DDBJ databases">
        <title>The Draft Genome Sequence of the Soil Bacterium Pedobacter tournemirensis R1.</title>
        <authorList>
            <person name="He J."/>
        </authorList>
    </citation>
    <scope>NUCLEOTIDE SEQUENCE [LARGE SCALE GENOMIC DNA]</scope>
    <source>
        <strain evidence="5 6">R1</strain>
    </source>
</reference>
<dbReference type="Gene3D" id="3.40.47.10">
    <property type="match status" value="1"/>
</dbReference>
<evidence type="ECO:0000313" key="6">
    <source>
        <dbReference type="Proteomes" id="UP000290848"/>
    </source>
</evidence>
<dbReference type="PANTHER" id="PTHR34069">
    <property type="entry name" value="3-OXOACYL-[ACYL-CARRIER-PROTEIN] SYNTHASE 3"/>
    <property type="match status" value="1"/>
</dbReference>
<dbReference type="GO" id="GO:0044550">
    <property type="term" value="P:secondary metabolite biosynthetic process"/>
    <property type="evidence" value="ECO:0007669"/>
    <property type="project" value="TreeGrafter"/>
</dbReference>
<dbReference type="GO" id="GO:0004315">
    <property type="term" value="F:3-oxoacyl-[acyl-carrier-protein] synthase activity"/>
    <property type="evidence" value="ECO:0007669"/>
    <property type="project" value="InterPro"/>
</dbReference>
<feature type="domain" description="Beta-ketoacyl-[acyl-carrier-protein] synthase III C-terminal" evidence="3">
    <location>
        <begin position="259"/>
        <end position="358"/>
    </location>
</feature>
<keyword evidence="1" id="KW-0808">Transferase</keyword>
<evidence type="ECO:0000256" key="1">
    <source>
        <dbReference type="ARBA" id="ARBA00022679"/>
    </source>
</evidence>
<comment type="caution">
    <text evidence="5">The sequence shown here is derived from an EMBL/GenBank/DDBJ whole genome shotgun (WGS) entry which is preliminary data.</text>
</comment>
<evidence type="ECO:0000256" key="2">
    <source>
        <dbReference type="ARBA" id="ARBA00023315"/>
    </source>
</evidence>
<proteinExistence type="predicted"/>
<dbReference type="InterPro" id="IPR013747">
    <property type="entry name" value="ACP_syn_III_C"/>
</dbReference>
<dbReference type="CDD" id="cd00830">
    <property type="entry name" value="KAS_III"/>
    <property type="match status" value="1"/>
</dbReference>
<evidence type="ECO:0000259" key="3">
    <source>
        <dbReference type="Pfam" id="PF08541"/>
    </source>
</evidence>
<dbReference type="AlphaFoldDB" id="A0A4Q0M3C4"/>
<dbReference type="InterPro" id="IPR013751">
    <property type="entry name" value="ACP_syn_III_N"/>
</dbReference>
<dbReference type="SUPFAM" id="SSF53901">
    <property type="entry name" value="Thiolase-like"/>
    <property type="match status" value="1"/>
</dbReference>
<protein>
    <submittedName>
        <fullName evidence="5">Ketoacyl-ACP synthase III</fullName>
    </submittedName>
</protein>
<accession>A0A4Q0M3C4</accession>
<dbReference type="InterPro" id="IPR016039">
    <property type="entry name" value="Thiolase-like"/>
</dbReference>
<evidence type="ECO:0000313" key="5">
    <source>
        <dbReference type="EMBL" id="RXF67076.1"/>
    </source>
</evidence>
<dbReference type="RefSeq" id="WP_128771427.1">
    <property type="nucleotide sequence ID" value="NZ_RXOC01000021.1"/>
</dbReference>
<gene>
    <name evidence="5" type="ORF">EKH83_20970</name>
</gene>
<dbReference type="EMBL" id="RXOC01000021">
    <property type="protein sequence ID" value="RXF67076.1"/>
    <property type="molecule type" value="Genomic_DNA"/>
</dbReference>
<sequence>MKSKPQSVIAATGSYIPDTIIKNDHFLSHRFFDKDGTIIPKENTEIIRKFKEITGIEERRYAAPNERASDLGFFAAKDALESSGIDPESLDYIIVAHNFGDITFGSNRVDTVPTLASRIKQMLKIENPDCIAYDLPFGCPGWVQGLIQADYYIRSGDAKRCLVIGTETLSRIIDPHDRDSLLYGDGSGAAILEASESGESGILAHKTRTYAIEHALLLAMDSSYTSEYPMQEDLFIKMNGRKLYEFAITNVPLLVKDALDKAGLHISEISKVLIHQANEKMDMVILERLFKLYGMKSPGEEIMPMSISWLGNSSVATVPTLLDLIMKGQMKEHSLKSGDKVVIASVGAGMNINAVIYQL</sequence>
<feature type="domain" description="Beta-ketoacyl-[acyl-carrier-protein] synthase III N-terminal" evidence="4">
    <location>
        <begin position="133"/>
        <end position="209"/>
    </location>
</feature>